<evidence type="ECO:0000313" key="2">
    <source>
        <dbReference type="EMBL" id="OFV71935.1"/>
    </source>
</evidence>
<dbReference type="GO" id="GO:0005737">
    <property type="term" value="C:cytoplasm"/>
    <property type="evidence" value="ECO:0007669"/>
    <property type="project" value="TreeGrafter"/>
</dbReference>
<dbReference type="InterPro" id="IPR025714">
    <property type="entry name" value="Methyltranfer_dom"/>
</dbReference>
<proteinExistence type="predicted"/>
<dbReference type="SUPFAM" id="SSF53335">
    <property type="entry name" value="S-adenosyl-L-methionine-dependent methyltransferases"/>
    <property type="match status" value="1"/>
</dbReference>
<feature type="domain" description="Methyltransferase" evidence="1">
    <location>
        <begin position="149"/>
        <end position="285"/>
    </location>
</feature>
<dbReference type="Pfam" id="PF13679">
    <property type="entry name" value="Methyltransf_32"/>
    <property type="match status" value="1"/>
</dbReference>
<dbReference type="RefSeq" id="WP_070370031.1">
    <property type="nucleotide sequence ID" value="NZ_CP097897.1"/>
</dbReference>
<name>A0A1F2PLU6_9FIRM</name>
<accession>A0A1F2PLU6</accession>
<dbReference type="EMBL" id="LKEU01000014">
    <property type="protein sequence ID" value="OFV71935.1"/>
    <property type="molecule type" value="Genomic_DNA"/>
</dbReference>
<dbReference type="Gene3D" id="3.40.50.150">
    <property type="entry name" value="Vaccinia Virus protein VP39"/>
    <property type="match status" value="1"/>
</dbReference>
<dbReference type="PANTHER" id="PTHR13369:SF3">
    <property type="entry name" value="METHYLTRANSFERASE DOMAIN-CONTAINING PROTEIN"/>
    <property type="match status" value="1"/>
</dbReference>
<dbReference type="Proteomes" id="UP000176244">
    <property type="component" value="Unassembled WGS sequence"/>
</dbReference>
<organism evidence="2 3">
    <name type="scientific">Acetobacterium wieringae</name>
    <dbReference type="NCBI Taxonomy" id="52694"/>
    <lineage>
        <taxon>Bacteria</taxon>
        <taxon>Bacillati</taxon>
        <taxon>Bacillota</taxon>
        <taxon>Clostridia</taxon>
        <taxon>Eubacteriales</taxon>
        <taxon>Eubacteriaceae</taxon>
        <taxon>Acetobacterium</taxon>
    </lineage>
</organism>
<dbReference type="PANTHER" id="PTHR13369">
    <property type="match status" value="1"/>
</dbReference>
<evidence type="ECO:0000313" key="3">
    <source>
        <dbReference type="Proteomes" id="UP000176244"/>
    </source>
</evidence>
<protein>
    <recommendedName>
        <fullName evidence="1">Methyltransferase domain-containing protein</fullName>
    </recommendedName>
</protein>
<dbReference type="STRING" id="52694.ACWI_06850"/>
<comment type="caution">
    <text evidence="2">The sequence shown here is derived from an EMBL/GenBank/DDBJ whole genome shotgun (WGS) entry which is preliminary data.</text>
</comment>
<evidence type="ECO:0000259" key="1">
    <source>
        <dbReference type="Pfam" id="PF13679"/>
    </source>
</evidence>
<dbReference type="OrthoDB" id="5502211at2"/>
<dbReference type="AlphaFoldDB" id="A0A1F2PLU6"/>
<sequence>MMQLITALEAGFNPQIYKIILSKPRIKSNDYQKIVISQIGESYHLEKFTATQVFNENLAADQLIEFLGQALHTDYQQYNAWDDQFEYIIQVSKKGKPSITRKAVTKAPAKVISHNRKKNYILQEGTLIQPLVDMGVFTKEGKVVKTMTDKFRQINRFVEIVDDEVKKLPPGTELNVIDFGCGKSYLTFILYYYLTEIKNIKVQMIGLDLKSDVIDHCNASARKYGYNQLSFERGDIHDYQASFPVDMIITLHACDTATDFALYNAIKWEARLIFSVPCCQHELNGQMETGELSLLTKYGIIKERTAALLTDAIRGNLLEACGYKVQLMEFVDLAHTPKNILIRAQKAKVSEKRKAQALREVENAMQAFSLTPTLFKLLETEKRINFNKI</sequence>
<gene>
    <name evidence="2" type="ORF">ACWI_06850</name>
</gene>
<reference evidence="2 3" key="1">
    <citation type="submission" date="2015-09" db="EMBL/GenBank/DDBJ databases">
        <title>Genome sequence of Acetobacterium wieringae DSM 1911.</title>
        <authorList>
            <person name="Poehlein A."/>
            <person name="Bengelsdorf F.R."/>
            <person name="Schiel-Bengelsdorf B."/>
            <person name="Duerre P."/>
            <person name="Daniel R."/>
        </authorList>
    </citation>
    <scope>NUCLEOTIDE SEQUENCE [LARGE SCALE GENOMIC DNA]</scope>
    <source>
        <strain evidence="2 3">DSM 1911</strain>
    </source>
</reference>
<dbReference type="InterPro" id="IPR029063">
    <property type="entry name" value="SAM-dependent_MTases_sf"/>
</dbReference>